<dbReference type="Gene3D" id="3.40.50.300">
    <property type="entry name" value="P-loop containing nucleotide triphosphate hydrolases"/>
    <property type="match status" value="1"/>
</dbReference>
<dbReference type="AlphaFoldDB" id="A0A2N0ZFH3"/>
<dbReference type="SMART" id="SM00382">
    <property type="entry name" value="AAA"/>
    <property type="match status" value="1"/>
</dbReference>
<dbReference type="PROSITE" id="PS50112">
    <property type="entry name" value="PAS"/>
    <property type="match status" value="1"/>
</dbReference>
<dbReference type="InterPro" id="IPR035965">
    <property type="entry name" value="PAS-like_dom_sf"/>
</dbReference>
<protein>
    <submittedName>
        <fullName evidence="9">Sigma-54-dependent Fis family transcriptional regulator</fullName>
    </submittedName>
</protein>
<dbReference type="SMART" id="SM00091">
    <property type="entry name" value="PAS"/>
    <property type="match status" value="1"/>
</dbReference>
<dbReference type="InterPro" id="IPR009057">
    <property type="entry name" value="Homeodomain-like_sf"/>
</dbReference>
<dbReference type="Proteomes" id="UP000233343">
    <property type="component" value="Unassembled WGS sequence"/>
</dbReference>
<dbReference type="PROSITE" id="PS00675">
    <property type="entry name" value="SIGMA54_INTERACT_1"/>
    <property type="match status" value="1"/>
</dbReference>
<keyword evidence="1" id="KW-0547">Nucleotide-binding</keyword>
<evidence type="ECO:0000313" key="10">
    <source>
        <dbReference type="Proteomes" id="UP000233343"/>
    </source>
</evidence>
<dbReference type="Pfam" id="PF00158">
    <property type="entry name" value="Sigma54_activat"/>
    <property type="match status" value="1"/>
</dbReference>
<dbReference type="GO" id="GO:0043565">
    <property type="term" value="F:sequence-specific DNA binding"/>
    <property type="evidence" value="ECO:0007669"/>
    <property type="project" value="InterPro"/>
</dbReference>
<dbReference type="Pfam" id="PF00571">
    <property type="entry name" value="CBS"/>
    <property type="match status" value="2"/>
</dbReference>
<dbReference type="InterPro" id="IPR002197">
    <property type="entry name" value="HTH_Fis"/>
</dbReference>
<evidence type="ECO:0000256" key="1">
    <source>
        <dbReference type="ARBA" id="ARBA00022741"/>
    </source>
</evidence>
<dbReference type="Pfam" id="PF25601">
    <property type="entry name" value="AAA_lid_14"/>
    <property type="match status" value="1"/>
</dbReference>
<dbReference type="FunFam" id="3.40.50.300:FF:000006">
    <property type="entry name" value="DNA-binding transcriptional regulator NtrC"/>
    <property type="match status" value="1"/>
</dbReference>
<keyword evidence="5" id="KW-0129">CBS domain</keyword>
<dbReference type="SMART" id="SM00116">
    <property type="entry name" value="CBS"/>
    <property type="match status" value="2"/>
</dbReference>
<dbReference type="PANTHER" id="PTHR32071:SF57">
    <property type="entry name" value="C4-DICARBOXYLATE TRANSPORT TRANSCRIPTIONAL REGULATORY PROTEIN DCTD"/>
    <property type="match status" value="1"/>
</dbReference>
<keyword evidence="10" id="KW-1185">Reference proteome</keyword>
<dbReference type="EMBL" id="PISD01000030">
    <property type="protein sequence ID" value="PKG28254.1"/>
    <property type="molecule type" value="Genomic_DNA"/>
</dbReference>
<keyword evidence="3" id="KW-0805">Transcription regulation</keyword>
<organism evidence="9 10">
    <name type="scientific">Cytobacillus horneckiae</name>
    <dbReference type="NCBI Taxonomy" id="549687"/>
    <lineage>
        <taxon>Bacteria</taxon>
        <taxon>Bacillati</taxon>
        <taxon>Bacillota</taxon>
        <taxon>Bacilli</taxon>
        <taxon>Bacillales</taxon>
        <taxon>Bacillaceae</taxon>
        <taxon>Cytobacillus</taxon>
    </lineage>
</organism>
<dbReference type="RefSeq" id="WP_083957130.1">
    <property type="nucleotide sequence ID" value="NZ_JARMMB010000015.1"/>
</dbReference>
<dbReference type="PANTHER" id="PTHR32071">
    <property type="entry name" value="TRANSCRIPTIONAL REGULATORY PROTEIN"/>
    <property type="match status" value="1"/>
</dbReference>
<dbReference type="GO" id="GO:0005524">
    <property type="term" value="F:ATP binding"/>
    <property type="evidence" value="ECO:0007669"/>
    <property type="project" value="UniProtKB-KW"/>
</dbReference>
<evidence type="ECO:0000313" key="9">
    <source>
        <dbReference type="EMBL" id="PKG28254.1"/>
    </source>
</evidence>
<comment type="caution">
    <text evidence="9">The sequence shown here is derived from an EMBL/GenBank/DDBJ whole genome shotgun (WGS) entry which is preliminary data.</text>
</comment>
<dbReference type="PROSITE" id="PS00676">
    <property type="entry name" value="SIGMA54_INTERACT_2"/>
    <property type="match status" value="1"/>
</dbReference>
<dbReference type="Gene3D" id="1.10.8.60">
    <property type="match status" value="1"/>
</dbReference>
<evidence type="ECO:0000256" key="4">
    <source>
        <dbReference type="ARBA" id="ARBA00023163"/>
    </source>
</evidence>
<dbReference type="CDD" id="cd02205">
    <property type="entry name" value="CBS_pair_SF"/>
    <property type="match status" value="1"/>
</dbReference>
<evidence type="ECO:0000259" key="8">
    <source>
        <dbReference type="PROSITE" id="PS51371"/>
    </source>
</evidence>
<dbReference type="InterPro" id="IPR003593">
    <property type="entry name" value="AAA+_ATPase"/>
</dbReference>
<dbReference type="InterPro" id="IPR058031">
    <property type="entry name" value="AAA_lid_NorR"/>
</dbReference>
<proteinExistence type="predicted"/>
<accession>A0A2N0ZFH3</accession>
<dbReference type="InterPro" id="IPR000644">
    <property type="entry name" value="CBS_dom"/>
</dbReference>
<dbReference type="Gene3D" id="1.10.10.60">
    <property type="entry name" value="Homeodomain-like"/>
    <property type="match status" value="1"/>
</dbReference>
<evidence type="ECO:0000259" key="6">
    <source>
        <dbReference type="PROSITE" id="PS50045"/>
    </source>
</evidence>
<evidence type="ECO:0000256" key="5">
    <source>
        <dbReference type="PROSITE-ProRule" id="PRU00703"/>
    </source>
</evidence>
<feature type="domain" description="PAS" evidence="7">
    <location>
        <begin position="149"/>
        <end position="200"/>
    </location>
</feature>
<dbReference type="SUPFAM" id="SSF46689">
    <property type="entry name" value="Homeodomain-like"/>
    <property type="match status" value="1"/>
</dbReference>
<dbReference type="InterPro" id="IPR046342">
    <property type="entry name" value="CBS_dom_sf"/>
</dbReference>
<keyword evidence="4" id="KW-0804">Transcription</keyword>
<dbReference type="SUPFAM" id="SSF54631">
    <property type="entry name" value="CBS-domain pair"/>
    <property type="match status" value="1"/>
</dbReference>
<name>A0A2N0ZFH3_9BACI</name>
<dbReference type="Pfam" id="PF00989">
    <property type="entry name" value="PAS"/>
    <property type="match status" value="1"/>
</dbReference>
<dbReference type="InterPro" id="IPR025662">
    <property type="entry name" value="Sigma_54_int_dom_ATP-bd_1"/>
</dbReference>
<dbReference type="CDD" id="cd00009">
    <property type="entry name" value="AAA"/>
    <property type="match status" value="1"/>
</dbReference>
<dbReference type="NCBIfam" id="TIGR00229">
    <property type="entry name" value="sensory_box"/>
    <property type="match status" value="1"/>
</dbReference>
<dbReference type="InterPro" id="IPR002078">
    <property type="entry name" value="Sigma_54_int"/>
</dbReference>
<dbReference type="SUPFAM" id="SSF52540">
    <property type="entry name" value="P-loop containing nucleoside triphosphate hydrolases"/>
    <property type="match status" value="1"/>
</dbReference>
<evidence type="ECO:0000259" key="7">
    <source>
        <dbReference type="PROSITE" id="PS50112"/>
    </source>
</evidence>
<dbReference type="PROSITE" id="PS51371">
    <property type="entry name" value="CBS"/>
    <property type="match status" value="1"/>
</dbReference>
<dbReference type="PRINTS" id="PR01590">
    <property type="entry name" value="HTHFIS"/>
</dbReference>
<dbReference type="SUPFAM" id="SSF55785">
    <property type="entry name" value="PYP-like sensor domain (PAS domain)"/>
    <property type="match status" value="1"/>
</dbReference>
<dbReference type="Gene3D" id="3.10.580.10">
    <property type="entry name" value="CBS-domain"/>
    <property type="match status" value="1"/>
</dbReference>
<dbReference type="InterPro" id="IPR000014">
    <property type="entry name" value="PAS"/>
</dbReference>
<evidence type="ECO:0000256" key="2">
    <source>
        <dbReference type="ARBA" id="ARBA00022840"/>
    </source>
</evidence>
<dbReference type="InterPro" id="IPR013767">
    <property type="entry name" value="PAS_fold"/>
</dbReference>
<dbReference type="InterPro" id="IPR025943">
    <property type="entry name" value="Sigma_54_int_dom_ATP-bd_2"/>
</dbReference>
<reference evidence="9 10" key="1">
    <citation type="journal article" date="2010" name="Int. J. Syst. Evol. Microbiol.">
        <title>Bacillus horneckiae sp. nov., isolated from a spacecraft-assembly clean room.</title>
        <authorList>
            <person name="Vaishampayan P."/>
            <person name="Probst A."/>
            <person name="Krishnamurthi S."/>
            <person name="Ghosh S."/>
            <person name="Osman S."/>
            <person name="McDowall A."/>
            <person name="Ruckmani A."/>
            <person name="Mayilraj S."/>
            <person name="Venkateswaran K."/>
        </authorList>
    </citation>
    <scope>NUCLEOTIDE SEQUENCE [LARGE SCALE GENOMIC DNA]</scope>
    <source>
        <strain evidence="10">1PO1SC</strain>
    </source>
</reference>
<feature type="domain" description="Sigma-54 factor interaction" evidence="6">
    <location>
        <begin position="291"/>
        <end position="521"/>
    </location>
</feature>
<dbReference type="GO" id="GO:0006355">
    <property type="term" value="P:regulation of DNA-templated transcription"/>
    <property type="evidence" value="ECO:0007669"/>
    <property type="project" value="InterPro"/>
</dbReference>
<gene>
    <name evidence="9" type="ORF">CWS20_13665</name>
</gene>
<dbReference type="Pfam" id="PF02954">
    <property type="entry name" value="HTH_8"/>
    <property type="match status" value="1"/>
</dbReference>
<feature type="domain" description="CBS" evidence="8">
    <location>
        <begin position="26"/>
        <end position="82"/>
    </location>
</feature>
<dbReference type="InterPro" id="IPR027417">
    <property type="entry name" value="P-loop_NTPase"/>
</dbReference>
<dbReference type="PROSITE" id="PS50045">
    <property type="entry name" value="SIGMA54_INTERACT_4"/>
    <property type="match status" value="1"/>
</dbReference>
<sequence>MLIEGLIGNEELGLGHEEFLQVKYWMTPSPYCIRHGQTLQEAGEMMNHLNVDSLPIIDEQDRLVGMITLRKLFSYFINGNDRQLPISRIPKRNFAYMRAKDSIFSAASLPCMELPVVDEEEKVIGILTSRDIIDGYTKLILKLKQTENSAEVLRIILERAYEGIAVVDKYGVLMEFNEAYSRFTGVRREDAIGRHVTEVIDNTNLHQTVQTATPERGVIQRIQGQDMVVHRIPIWNKNEVVGAIGMLIFEGVSEVYKIYESLQATYVQEEKKHQPLSVELKEDSRMTLDRIIGNSPEISEVKRLARRSARTLATVLITGESGTGKEMFAKSIHHLSPFSNGPFMSVNCGAIPEALFESELFGYEEGAFTGARKGGKPGKFELAHNGTIFLDEIGEMPLMMQTKLLRVLQEKEAERVGGCEKYRMNARIIAATNRNLKESIKEGTFREDLYYRLNIIELQIPALRERRQDIPDLLSFYLEKVSTKYHLPKKSFTSDAISFLCQHDWHGNIRELVNSVERLVTLVDSRTIEVHHLKQFIGEETQNQQVTFHSHSLIEEAKDIGRKREKEIIIDVLKEAAGNKKKAAEILGIHRTTLYQKLKRHHINY</sequence>
<keyword evidence="2" id="KW-0067">ATP-binding</keyword>
<evidence type="ECO:0000256" key="3">
    <source>
        <dbReference type="ARBA" id="ARBA00023015"/>
    </source>
</evidence>
<dbReference type="Gene3D" id="3.30.450.20">
    <property type="entry name" value="PAS domain"/>
    <property type="match status" value="1"/>
</dbReference>